<dbReference type="PANTHER" id="PTHR12035">
    <property type="entry name" value="SIALIC ACID BINDING IMMUNOGLOBULIN-LIKE LECTIN"/>
    <property type="match status" value="1"/>
</dbReference>
<dbReference type="GO" id="GO:0030246">
    <property type="term" value="F:carbohydrate binding"/>
    <property type="evidence" value="ECO:0007669"/>
    <property type="project" value="UniProtKB-KW"/>
</dbReference>
<dbReference type="OrthoDB" id="5843397at2759"/>
<evidence type="ECO:0000259" key="9">
    <source>
        <dbReference type="PROSITE" id="PS50835"/>
    </source>
</evidence>
<keyword evidence="5" id="KW-1133">Transmembrane helix</keyword>
<dbReference type="InterPro" id="IPR036179">
    <property type="entry name" value="Ig-like_dom_sf"/>
</dbReference>
<keyword evidence="4" id="KW-0130">Cell adhesion</keyword>
<evidence type="ECO:0000313" key="11">
    <source>
        <dbReference type="RefSeq" id="XP_031554906.1"/>
    </source>
</evidence>
<evidence type="ECO:0000256" key="6">
    <source>
        <dbReference type="ARBA" id="ARBA00023136"/>
    </source>
</evidence>
<feature type="domain" description="Ig-like" evidence="9">
    <location>
        <begin position="15"/>
        <end position="96"/>
    </location>
</feature>
<dbReference type="PANTHER" id="PTHR12035:SF125">
    <property type="entry name" value="SIALIC ACID-BINDING IG-LIKE LECTIN 5"/>
    <property type="match status" value="1"/>
</dbReference>
<dbReference type="InterPro" id="IPR013783">
    <property type="entry name" value="Ig-like_fold"/>
</dbReference>
<dbReference type="GeneID" id="116291831"/>
<comment type="subcellular location">
    <subcellularLocation>
        <location evidence="1">Membrane</location>
        <topology evidence="1">Single-pass membrane protein</topology>
    </subcellularLocation>
</comment>
<dbReference type="GO" id="GO:0033691">
    <property type="term" value="F:sialic acid binding"/>
    <property type="evidence" value="ECO:0007669"/>
    <property type="project" value="TreeGrafter"/>
</dbReference>
<evidence type="ECO:0000313" key="10">
    <source>
        <dbReference type="Proteomes" id="UP000515163"/>
    </source>
</evidence>
<comment type="similarity">
    <text evidence="7">Belongs to the immunoglobulin superfamily. SIGLEC (sialic acid binding Ig-like lectin) family.</text>
</comment>
<accession>A0A6P8HGE9</accession>
<dbReference type="AlphaFoldDB" id="A0A6P8HGE9"/>
<proteinExistence type="inferred from homology"/>
<evidence type="ECO:0000256" key="4">
    <source>
        <dbReference type="ARBA" id="ARBA00022889"/>
    </source>
</evidence>
<evidence type="ECO:0000256" key="2">
    <source>
        <dbReference type="ARBA" id="ARBA00022692"/>
    </source>
</evidence>
<organism evidence="10 11">
    <name type="scientific">Actinia tenebrosa</name>
    <name type="common">Australian red waratah sea anemone</name>
    <dbReference type="NCBI Taxonomy" id="6105"/>
    <lineage>
        <taxon>Eukaryota</taxon>
        <taxon>Metazoa</taxon>
        <taxon>Cnidaria</taxon>
        <taxon>Anthozoa</taxon>
        <taxon>Hexacorallia</taxon>
        <taxon>Actiniaria</taxon>
        <taxon>Actiniidae</taxon>
        <taxon>Actinia</taxon>
    </lineage>
</organism>
<gene>
    <name evidence="11" type="primary">LOC116291831</name>
</gene>
<feature type="chain" id="PRO_5027650889" evidence="8">
    <location>
        <begin position="20"/>
        <end position="194"/>
    </location>
</feature>
<dbReference type="Proteomes" id="UP000515163">
    <property type="component" value="Unplaced"/>
</dbReference>
<evidence type="ECO:0000256" key="5">
    <source>
        <dbReference type="ARBA" id="ARBA00022989"/>
    </source>
</evidence>
<keyword evidence="6" id="KW-0472">Membrane</keyword>
<dbReference type="KEGG" id="aten:116291831"/>
<dbReference type="InterPro" id="IPR051036">
    <property type="entry name" value="SIGLEC"/>
</dbReference>
<dbReference type="SUPFAM" id="SSF48726">
    <property type="entry name" value="Immunoglobulin"/>
    <property type="match status" value="1"/>
</dbReference>
<dbReference type="SMART" id="SM00409">
    <property type="entry name" value="IG"/>
    <property type="match status" value="1"/>
</dbReference>
<evidence type="ECO:0000256" key="7">
    <source>
        <dbReference type="ARBA" id="ARBA00038361"/>
    </source>
</evidence>
<dbReference type="InterPro" id="IPR007110">
    <property type="entry name" value="Ig-like_dom"/>
</dbReference>
<dbReference type="PROSITE" id="PS50835">
    <property type="entry name" value="IG_LIKE"/>
    <property type="match status" value="1"/>
</dbReference>
<dbReference type="GO" id="GO:0005886">
    <property type="term" value="C:plasma membrane"/>
    <property type="evidence" value="ECO:0007669"/>
    <property type="project" value="TreeGrafter"/>
</dbReference>
<keyword evidence="10" id="KW-1185">Reference proteome</keyword>
<evidence type="ECO:0000256" key="8">
    <source>
        <dbReference type="SAM" id="SignalP"/>
    </source>
</evidence>
<keyword evidence="8" id="KW-0732">Signal</keyword>
<dbReference type="GO" id="GO:0007155">
    <property type="term" value="P:cell adhesion"/>
    <property type="evidence" value="ECO:0007669"/>
    <property type="project" value="UniProtKB-KW"/>
</dbReference>
<dbReference type="Pfam" id="PF13895">
    <property type="entry name" value="Ig_2"/>
    <property type="match status" value="1"/>
</dbReference>
<feature type="non-terminal residue" evidence="11">
    <location>
        <position position="194"/>
    </location>
</feature>
<dbReference type="InterPro" id="IPR003599">
    <property type="entry name" value="Ig_sub"/>
</dbReference>
<dbReference type="Gene3D" id="2.60.40.10">
    <property type="entry name" value="Immunoglobulins"/>
    <property type="match status" value="1"/>
</dbReference>
<dbReference type="InParanoid" id="A0A6P8HGE9"/>
<evidence type="ECO:0000256" key="1">
    <source>
        <dbReference type="ARBA" id="ARBA00004167"/>
    </source>
</evidence>
<feature type="signal peptide" evidence="8">
    <location>
        <begin position="1"/>
        <end position="19"/>
    </location>
</feature>
<reference evidence="11" key="1">
    <citation type="submission" date="2025-08" db="UniProtKB">
        <authorList>
            <consortium name="RefSeq"/>
        </authorList>
    </citation>
    <scope>IDENTIFICATION</scope>
    <source>
        <tissue evidence="11">Tentacle</tissue>
    </source>
</reference>
<dbReference type="RefSeq" id="XP_031554906.1">
    <property type="nucleotide sequence ID" value="XM_031699046.1"/>
</dbReference>
<evidence type="ECO:0000256" key="3">
    <source>
        <dbReference type="ARBA" id="ARBA00022734"/>
    </source>
</evidence>
<name>A0A6P8HGE9_ACTTE</name>
<protein>
    <submittedName>
        <fullName evidence="11">Uncharacterized protein LOC116291831</fullName>
    </submittedName>
</protein>
<sequence length="194" mass="21257">MYTFIIVTVFLFISPKDIGKLTCEAVPVIVKEGDNITLNCSASAYPPANYTWKSGNDIANTATVILPASPDLHDKSFTCTAANSRGSKNCSTAYVNVLYFDKNICKPSKLEWVSGNESRKVTYAIKGLCNPTPNLTCTSDVTDVSFGSDQYNVIVKTTVTGNKINYSCVFSNEVGNCSMAFIIWKRSKYSLVTY</sequence>
<keyword evidence="2" id="KW-0812">Transmembrane</keyword>
<keyword evidence="3" id="KW-0430">Lectin</keyword>